<gene>
    <name evidence="2" type="ORF">AKO1_015432</name>
</gene>
<accession>A0AAW2ZFX3</accession>
<dbReference type="Proteomes" id="UP001431209">
    <property type="component" value="Unassembled WGS sequence"/>
</dbReference>
<evidence type="ECO:0000256" key="1">
    <source>
        <dbReference type="SAM" id="MobiDB-lite"/>
    </source>
</evidence>
<evidence type="ECO:0000313" key="3">
    <source>
        <dbReference type="Proteomes" id="UP001431209"/>
    </source>
</evidence>
<organism evidence="2 3">
    <name type="scientific">Acrasis kona</name>
    <dbReference type="NCBI Taxonomy" id="1008807"/>
    <lineage>
        <taxon>Eukaryota</taxon>
        <taxon>Discoba</taxon>
        <taxon>Heterolobosea</taxon>
        <taxon>Tetramitia</taxon>
        <taxon>Eutetramitia</taxon>
        <taxon>Acrasidae</taxon>
        <taxon>Acrasis</taxon>
    </lineage>
</organism>
<sequence length="119" mass="13318">MEIERRQSAEYSAAIFNEQPVRQLVRDPNTLRPTPVLERYMAQQDAQHNVAEQVQPQAQEMQPTLVLPNVAVLSRSAREVATGVKKSSSRGRGTGRGNTIPFTGELVFEQTALTQAWKK</sequence>
<comment type="caution">
    <text evidence="2">The sequence shown here is derived from an EMBL/GenBank/DDBJ whole genome shotgun (WGS) entry which is preliminary data.</text>
</comment>
<protein>
    <submittedName>
        <fullName evidence="2">Uncharacterized protein</fullName>
    </submittedName>
</protein>
<dbReference type="AlphaFoldDB" id="A0AAW2ZFX3"/>
<dbReference type="EMBL" id="JAOPGA020001422">
    <property type="protein sequence ID" value="KAL0488269.1"/>
    <property type="molecule type" value="Genomic_DNA"/>
</dbReference>
<name>A0AAW2ZFX3_9EUKA</name>
<proteinExistence type="predicted"/>
<reference evidence="2 3" key="1">
    <citation type="submission" date="2024-03" db="EMBL/GenBank/DDBJ databases">
        <title>The Acrasis kona genome and developmental transcriptomes reveal deep origins of eukaryotic multicellular pathways.</title>
        <authorList>
            <person name="Sheikh S."/>
            <person name="Fu C.-J."/>
            <person name="Brown M.W."/>
            <person name="Baldauf S.L."/>
        </authorList>
    </citation>
    <scope>NUCLEOTIDE SEQUENCE [LARGE SCALE GENOMIC DNA]</scope>
    <source>
        <strain evidence="2 3">ATCC MYA-3509</strain>
    </source>
</reference>
<evidence type="ECO:0000313" key="2">
    <source>
        <dbReference type="EMBL" id="KAL0488269.1"/>
    </source>
</evidence>
<keyword evidence="3" id="KW-1185">Reference proteome</keyword>
<feature type="region of interest" description="Disordered" evidence="1">
    <location>
        <begin position="82"/>
        <end position="102"/>
    </location>
</feature>